<keyword evidence="3" id="KW-0902">Two-component regulatory system</keyword>
<dbReference type="SMART" id="SM00862">
    <property type="entry name" value="Trans_reg_C"/>
    <property type="match status" value="1"/>
</dbReference>
<evidence type="ECO:0000256" key="7">
    <source>
        <dbReference type="ARBA" id="ARBA00024867"/>
    </source>
</evidence>
<keyword evidence="2 8" id="KW-0597">Phosphoprotein</keyword>
<dbReference type="CDD" id="cd00383">
    <property type="entry name" value="trans_reg_C"/>
    <property type="match status" value="1"/>
</dbReference>
<dbReference type="Pfam" id="PF00072">
    <property type="entry name" value="Response_reg"/>
    <property type="match status" value="1"/>
</dbReference>
<dbReference type="Gene3D" id="1.10.10.10">
    <property type="entry name" value="Winged helix-like DNA-binding domain superfamily/Winged helix DNA-binding domain"/>
    <property type="match status" value="1"/>
</dbReference>
<proteinExistence type="predicted"/>
<feature type="DNA-binding region" description="OmpR/PhoB-type" evidence="9">
    <location>
        <begin position="130"/>
        <end position="229"/>
    </location>
</feature>
<keyword evidence="6" id="KW-0804">Transcription</keyword>
<keyword evidence="4" id="KW-0805">Transcription regulation</keyword>
<dbReference type="Proteomes" id="UP000215301">
    <property type="component" value="Unassembled WGS sequence"/>
</dbReference>
<dbReference type="Gene3D" id="6.10.250.690">
    <property type="match status" value="1"/>
</dbReference>
<organism evidence="13 15">
    <name type="scientific">Thermoanaerobacterium thermosaccharolyticum</name>
    <name type="common">Clostridium thermosaccharolyticum</name>
    <dbReference type="NCBI Taxonomy" id="1517"/>
    <lineage>
        <taxon>Bacteria</taxon>
        <taxon>Bacillati</taxon>
        <taxon>Bacillota</taxon>
        <taxon>Clostridia</taxon>
        <taxon>Thermoanaerobacterales</taxon>
        <taxon>Thermoanaerobacteraceae</taxon>
        <taxon>Thermoanaerobacterium</taxon>
    </lineage>
</organism>
<keyword evidence="5 9" id="KW-0238">DNA-binding</keyword>
<evidence type="ECO:0000256" key="5">
    <source>
        <dbReference type="ARBA" id="ARBA00023125"/>
    </source>
</evidence>
<evidence type="ECO:0000259" key="11">
    <source>
        <dbReference type="PROSITE" id="PS51755"/>
    </source>
</evidence>
<evidence type="ECO:0000256" key="8">
    <source>
        <dbReference type="PROSITE-ProRule" id="PRU00169"/>
    </source>
</evidence>
<dbReference type="PROSITE" id="PS51755">
    <property type="entry name" value="OMPR_PHOB"/>
    <property type="match status" value="1"/>
</dbReference>
<sequence>MTHTILVIEDEAHILELLRYNLEAQGYNVILTDNGKEGLEKCRELSPDLVLLDLMLPDIDGIDVCKKIKSDEHLKNIPIIMLTAKSEEFDKILGLELGADDYITKPFSIRELLARIKVVLRRSKNETEDNEIIKFGDITIDTEKHIVYKGNEILDLTLKEFELLKLLSKNRGKVLTRDYLLDKVWGYEYAGETRTVDVHIRHLRKKIEDDDKLPVYIETVRGIGYKLKDIGEGNA</sequence>
<feature type="domain" description="Response regulatory" evidence="10">
    <location>
        <begin position="4"/>
        <end position="120"/>
    </location>
</feature>
<dbReference type="InterPro" id="IPR011006">
    <property type="entry name" value="CheY-like_superfamily"/>
</dbReference>
<dbReference type="PANTHER" id="PTHR48111">
    <property type="entry name" value="REGULATOR OF RPOS"/>
    <property type="match status" value="1"/>
</dbReference>
<dbReference type="PROSITE" id="PS50110">
    <property type="entry name" value="RESPONSE_REGULATORY"/>
    <property type="match status" value="1"/>
</dbReference>
<dbReference type="Pfam" id="PF00486">
    <property type="entry name" value="Trans_reg_C"/>
    <property type="match status" value="1"/>
</dbReference>
<reference evidence="13 15" key="2">
    <citation type="submission" date="2017-06" db="EMBL/GenBank/DDBJ databases">
        <title>Isolation and characterization of a thermophilic and butanogenic Thermoanaerobacterium thermosaccharolyticum M5 capable of efficient degradation of hemicellulose.</title>
        <authorList>
            <person name="Xin F."/>
            <person name="Jiang Y."/>
        </authorList>
    </citation>
    <scope>NUCLEOTIDE SEQUENCE [LARGE SCALE GENOMIC DNA]</scope>
    <source>
        <strain evidence="13 15">M5</strain>
    </source>
</reference>
<dbReference type="GO" id="GO:0000156">
    <property type="term" value="F:phosphorelay response regulator activity"/>
    <property type="evidence" value="ECO:0007669"/>
    <property type="project" value="TreeGrafter"/>
</dbReference>
<dbReference type="InterPro" id="IPR001789">
    <property type="entry name" value="Sig_transdc_resp-reg_receiver"/>
</dbReference>
<dbReference type="InterPro" id="IPR036388">
    <property type="entry name" value="WH-like_DNA-bd_sf"/>
</dbReference>
<dbReference type="GO" id="GO:0006355">
    <property type="term" value="P:regulation of DNA-templated transcription"/>
    <property type="evidence" value="ECO:0007669"/>
    <property type="project" value="InterPro"/>
</dbReference>
<dbReference type="EMBL" id="NKHD01000019">
    <property type="protein sequence ID" value="OXT07847.1"/>
    <property type="molecule type" value="Genomic_DNA"/>
</dbReference>
<comment type="function">
    <text evidence="7">May play the central regulatory role in sporulation. It may be an element of the effector pathway responsible for the activation of sporulation genes in response to nutritional stress. Spo0A may act in concert with spo0H (a sigma factor) to control the expression of some genes that are critical to the sporulation process.</text>
</comment>
<dbReference type="SMART" id="SM00448">
    <property type="entry name" value="REC"/>
    <property type="match status" value="1"/>
</dbReference>
<dbReference type="GO" id="GO:0000976">
    <property type="term" value="F:transcription cis-regulatory region binding"/>
    <property type="evidence" value="ECO:0007669"/>
    <property type="project" value="TreeGrafter"/>
</dbReference>
<evidence type="ECO:0000313" key="15">
    <source>
        <dbReference type="Proteomes" id="UP000215301"/>
    </source>
</evidence>
<evidence type="ECO:0000313" key="14">
    <source>
        <dbReference type="Proteomes" id="UP000214975"/>
    </source>
</evidence>
<dbReference type="Proteomes" id="UP000214975">
    <property type="component" value="Chromosome"/>
</dbReference>
<evidence type="ECO:0000256" key="4">
    <source>
        <dbReference type="ARBA" id="ARBA00023015"/>
    </source>
</evidence>
<dbReference type="InterPro" id="IPR001867">
    <property type="entry name" value="OmpR/PhoB-type_DNA-bd"/>
</dbReference>
<name>A0A231VI86_THETR</name>
<dbReference type="InterPro" id="IPR039420">
    <property type="entry name" value="WalR-like"/>
</dbReference>
<evidence type="ECO:0000256" key="6">
    <source>
        <dbReference type="ARBA" id="ARBA00023163"/>
    </source>
</evidence>
<dbReference type="FunFam" id="1.10.10.10:FF:000018">
    <property type="entry name" value="DNA-binding response regulator ResD"/>
    <property type="match status" value="1"/>
</dbReference>
<dbReference type="RefSeq" id="WP_094044913.1">
    <property type="nucleotide sequence ID" value="NZ_CP016893.1"/>
</dbReference>
<evidence type="ECO:0000259" key="10">
    <source>
        <dbReference type="PROSITE" id="PS50110"/>
    </source>
</evidence>
<feature type="domain" description="OmpR/PhoB-type" evidence="11">
    <location>
        <begin position="130"/>
        <end position="229"/>
    </location>
</feature>
<dbReference type="InterPro" id="IPR016032">
    <property type="entry name" value="Sig_transdc_resp-reg_C-effctor"/>
</dbReference>
<accession>A0A231VI86</accession>
<evidence type="ECO:0000313" key="13">
    <source>
        <dbReference type="EMBL" id="OXT07847.1"/>
    </source>
</evidence>
<evidence type="ECO:0000256" key="1">
    <source>
        <dbReference type="ARBA" id="ARBA00018672"/>
    </source>
</evidence>
<gene>
    <name evidence="13" type="ORF">CE561_06340</name>
    <name evidence="12" type="ORF">Thert_02936</name>
</gene>
<dbReference type="SUPFAM" id="SSF46894">
    <property type="entry name" value="C-terminal effector domain of the bipartite response regulators"/>
    <property type="match status" value="1"/>
</dbReference>
<feature type="modified residue" description="4-aspartylphosphate" evidence="8">
    <location>
        <position position="53"/>
    </location>
</feature>
<dbReference type="PANTHER" id="PTHR48111:SF73">
    <property type="entry name" value="ALKALINE PHOSPHATASE SYNTHESIS TRANSCRIPTIONAL REGULATORY PROTEIN PHOP"/>
    <property type="match status" value="1"/>
</dbReference>
<dbReference type="Gene3D" id="3.40.50.2300">
    <property type="match status" value="1"/>
</dbReference>
<protein>
    <recommendedName>
        <fullName evidence="1">Stage 0 sporulation protein A homolog</fullName>
    </recommendedName>
</protein>
<evidence type="ECO:0000256" key="3">
    <source>
        <dbReference type="ARBA" id="ARBA00023012"/>
    </source>
</evidence>
<evidence type="ECO:0000256" key="9">
    <source>
        <dbReference type="PROSITE-ProRule" id="PRU01091"/>
    </source>
</evidence>
<dbReference type="GO" id="GO:0032993">
    <property type="term" value="C:protein-DNA complex"/>
    <property type="evidence" value="ECO:0007669"/>
    <property type="project" value="TreeGrafter"/>
</dbReference>
<dbReference type="AlphaFoldDB" id="A0A231VI86"/>
<reference evidence="12 14" key="1">
    <citation type="submission" date="2016-08" db="EMBL/GenBank/DDBJ databases">
        <title>A novel genetic cassette of butanologenic Thermoanaerobacterium thermosaccharolyticum that directly convert cellulose to butanol.</title>
        <authorList>
            <person name="Li T."/>
            <person name="He J."/>
        </authorList>
    </citation>
    <scope>NUCLEOTIDE SEQUENCE [LARGE SCALE GENOMIC DNA]</scope>
    <source>
        <strain evidence="12 14">TG57</strain>
    </source>
</reference>
<dbReference type="FunFam" id="3.40.50.2300:FF:000001">
    <property type="entry name" value="DNA-binding response regulator PhoB"/>
    <property type="match status" value="1"/>
</dbReference>
<evidence type="ECO:0000313" key="12">
    <source>
        <dbReference type="EMBL" id="AST58737.1"/>
    </source>
</evidence>
<dbReference type="GO" id="GO:0005829">
    <property type="term" value="C:cytosol"/>
    <property type="evidence" value="ECO:0007669"/>
    <property type="project" value="TreeGrafter"/>
</dbReference>
<dbReference type="SUPFAM" id="SSF52172">
    <property type="entry name" value="CheY-like"/>
    <property type="match status" value="1"/>
</dbReference>
<evidence type="ECO:0000256" key="2">
    <source>
        <dbReference type="ARBA" id="ARBA00022553"/>
    </source>
</evidence>
<dbReference type="EMBL" id="CP016893">
    <property type="protein sequence ID" value="AST58737.1"/>
    <property type="molecule type" value="Genomic_DNA"/>
</dbReference>